<dbReference type="AlphaFoldDB" id="A0A2T7F6M4"/>
<gene>
    <name evidence="2" type="ORF">GQ55_1G229600</name>
</gene>
<feature type="region of interest" description="Disordered" evidence="1">
    <location>
        <begin position="1"/>
        <end position="45"/>
    </location>
</feature>
<reference evidence="2 3" key="1">
    <citation type="submission" date="2018-04" db="EMBL/GenBank/DDBJ databases">
        <title>WGS assembly of Panicum hallii var. hallii HAL2.</title>
        <authorList>
            <person name="Lovell J."/>
            <person name="Jenkins J."/>
            <person name="Lowry D."/>
            <person name="Mamidi S."/>
            <person name="Sreedasyam A."/>
            <person name="Weng X."/>
            <person name="Barry K."/>
            <person name="Bonette J."/>
            <person name="Campitelli B."/>
            <person name="Daum C."/>
            <person name="Gordon S."/>
            <person name="Gould B."/>
            <person name="Lipzen A."/>
            <person name="MacQueen A."/>
            <person name="Palacio-Mejia J."/>
            <person name="Plott C."/>
            <person name="Shakirov E."/>
            <person name="Shu S."/>
            <person name="Yoshinaga Y."/>
            <person name="Zane M."/>
            <person name="Rokhsar D."/>
            <person name="Grimwood J."/>
            <person name="Schmutz J."/>
            <person name="Juenger T."/>
        </authorList>
    </citation>
    <scope>NUCLEOTIDE SEQUENCE [LARGE SCALE GENOMIC DNA]</scope>
    <source>
        <strain evidence="3">cv. HAL2</strain>
    </source>
</reference>
<sequence length="166" mass="17390">MISDQQKWRGQNGKLHAPILSRLASPPPPPAMAPPHSCGEPPSNGQTLPVTRLIACYHVPLAPSPLLHLQVPARWSGGGADGGLQLFRRTCARGALRPQPPTLPTHPLLHLGAAHALHTEKGGPMGCGGGREEQRCRGAAGRRGQRGDGGARAPGRGAALGRQRVR</sequence>
<dbReference type="EMBL" id="CM009749">
    <property type="protein sequence ID" value="PUZ75732.1"/>
    <property type="molecule type" value="Genomic_DNA"/>
</dbReference>
<accession>A0A2T7F6M4</accession>
<keyword evidence="3" id="KW-1185">Reference proteome</keyword>
<evidence type="ECO:0000256" key="1">
    <source>
        <dbReference type="SAM" id="MobiDB-lite"/>
    </source>
</evidence>
<dbReference type="Proteomes" id="UP000244336">
    <property type="component" value="Chromosome 1"/>
</dbReference>
<evidence type="ECO:0000313" key="2">
    <source>
        <dbReference type="EMBL" id="PUZ75732.1"/>
    </source>
</evidence>
<organism evidence="2 3">
    <name type="scientific">Panicum hallii var. hallii</name>
    <dbReference type="NCBI Taxonomy" id="1504633"/>
    <lineage>
        <taxon>Eukaryota</taxon>
        <taxon>Viridiplantae</taxon>
        <taxon>Streptophyta</taxon>
        <taxon>Embryophyta</taxon>
        <taxon>Tracheophyta</taxon>
        <taxon>Spermatophyta</taxon>
        <taxon>Magnoliopsida</taxon>
        <taxon>Liliopsida</taxon>
        <taxon>Poales</taxon>
        <taxon>Poaceae</taxon>
        <taxon>PACMAD clade</taxon>
        <taxon>Panicoideae</taxon>
        <taxon>Panicodae</taxon>
        <taxon>Paniceae</taxon>
        <taxon>Panicinae</taxon>
        <taxon>Panicum</taxon>
        <taxon>Panicum sect. Panicum</taxon>
    </lineage>
</organism>
<name>A0A2T7F6M4_9POAL</name>
<feature type="region of interest" description="Disordered" evidence="1">
    <location>
        <begin position="125"/>
        <end position="166"/>
    </location>
</feature>
<dbReference type="Gramene" id="PUZ75732">
    <property type="protein sequence ID" value="PUZ75732"/>
    <property type="gene ID" value="GQ55_1G229600"/>
</dbReference>
<proteinExistence type="predicted"/>
<evidence type="ECO:0000313" key="3">
    <source>
        <dbReference type="Proteomes" id="UP000244336"/>
    </source>
</evidence>
<protein>
    <submittedName>
        <fullName evidence="2">Uncharacterized protein</fullName>
    </submittedName>
</protein>
<feature type="compositionally biased region" description="Low complexity" evidence="1">
    <location>
        <begin position="153"/>
        <end position="166"/>
    </location>
</feature>